<evidence type="ECO:0000256" key="2">
    <source>
        <dbReference type="ARBA" id="ARBA00008085"/>
    </source>
</evidence>
<dbReference type="GeneID" id="87824439"/>
<sequence>MREVVKTILECIGEDPDRPGLVDTPECYVKAMLCLTKGYEQNVRDIAKEAIFNVKHNEMVKSRILMSSAFVSTTCCCSRERCTSATSLTTGSFGLSKLPQIAEVFSRRLQFQENLTKEGANAIMEVLKPQDVAVIMKSSHLCYGNAGGGESDGSYHHELRAGLFWGGGEDEKGVSGSDRPQQVK</sequence>
<dbReference type="SUPFAM" id="SSF55620">
    <property type="entry name" value="Tetrahydrobiopterin biosynthesis enzymes-like"/>
    <property type="match status" value="1"/>
</dbReference>
<dbReference type="GO" id="GO:0003934">
    <property type="term" value="F:GTP cyclohydrolase I activity"/>
    <property type="evidence" value="ECO:0007669"/>
    <property type="project" value="UniProtKB-EC"/>
</dbReference>
<proteinExistence type="inferred from homology"/>
<evidence type="ECO:0000259" key="8">
    <source>
        <dbReference type="Pfam" id="PF01227"/>
    </source>
</evidence>
<comment type="pathway">
    <text evidence="1">Cofactor biosynthesis; 7,8-dihydroneopterin triphosphate biosynthesis; 7,8-dihydroneopterin triphosphate from GTP: step 1/1.</text>
</comment>
<dbReference type="PANTHER" id="PTHR11109">
    <property type="entry name" value="GTP CYCLOHYDROLASE I"/>
    <property type="match status" value="1"/>
</dbReference>
<dbReference type="InterPro" id="IPR043133">
    <property type="entry name" value="GTP-CH-I_C/QueF"/>
</dbReference>
<evidence type="ECO:0000256" key="7">
    <source>
        <dbReference type="ARBA" id="ARBA00030854"/>
    </source>
</evidence>
<name>A0AAN6Z1X7_9PEZI</name>
<keyword evidence="6" id="KW-0289">Folate biosynthesis</keyword>
<evidence type="ECO:0000256" key="1">
    <source>
        <dbReference type="ARBA" id="ARBA00005080"/>
    </source>
</evidence>
<accession>A0AAN6Z1X7</accession>
<feature type="domain" description="GTP cyclohydrolase I" evidence="8">
    <location>
        <begin position="2"/>
        <end position="150"/>
    </location>
</feature>
<dbReference type="InterPro" id="IPR001474">
    <property type="entry name" value="GTP_CycHdrlase_I"/>
</dbReference>
<dbReference type="GO" id="GO:0008270">
    <property type="term" value="F:zinc ion binding"/>
    <property type="evidence" value="ECO:0007669"/>
    <property type="project" value="TreeGrafter"/>
</dbReference>
<dbReference type="GO" id="GO:0005737">
    <property type="term" value="C:cytoplasm"/>
    <property type="evidence" value="ECO:0007669"/>
    <property type="project" value="TreeGrafter"/>
</dbReference>
<evidence type="ECO:0000313" key="10">
    <source>
        <dbReference type="Proteomes" id="UP001302602"/>
    </source>
</evidence>
<dbReference type="EMBL" id="MU853231">
    <property type="protein sequence ID" value="KAK4122346.1"/>
    <property type="molecule type" value="Genomic_DNA"/>
</dbReference>
<dbReference type="RefSeq" id="XP_062646117.1">
    <property type="nucleotide sequence ID" value="XM_062787669.1"/>
</dbReference>
<dbReference type="AlphaFoldDB" id="A0AAN6Z1X7"/>
<dbReference type="Pfam" id="PF01227">
    <property type="entry name" value="GTP_cyclohydroI"/>
    <property type="match status" value="1"/>
</dbReference>
<evidence type="ECO:0000256" key="6">
    <source>
        <dbReference type="ARBA" id="ARBA00022909"/>
    </source>
</evidence>
<reference evidence="9" key="2">
    <citation type="submission" date="2023-05" db="EMBL/GenBank/DDBJ databases">
        <authorList>
            <consortium name="Lawrence Berkeley National Laboratory"/>
            <person name="Steindorff A."/>
            <person name="Hensen N."/>
            <person name="Bonometti L."/>
            <person name="Westerberg I."/>
            <person name="Brannstrom I.O."/>
            <person name="Guillou S."/>
            <person name="Cros-Aarteil S."/>
            <person name="Calhoun S."/>
            <person name="Haridas S."/>
            <person name="Kuo A."/>
            <person name="Mondo S."/>
            <person name="Pangilinan J."/>
            <person name="Riley R."/>
            <person name="Labutti K."/>
            <person name="Andreopoulos B."/>
            <person name="Lipzen A."/>
            <person name="Chen C."/>
            <person name="Yanf M."/>
            <person name="Daum C."/>
            <person name="Ng V."/>
            <person name="Clum A."/>
            <person name="Ohm R."/>
            <person name="Martin F."/>
            <person name="Silar P."/>
            <person name="Natvig D."/>
            <person name="Lalanne C."/>
            <person name="Gautier V."/>
            <person name="Ament-Velasquez S.L."/>
            <person name="Kruys A."/>
            <person name="Hutchinson M.I."/>
            <person name="Powell A.J."/>
            <person name="Barry K."/>
            <person name="Miller A.N."/>
            <person name="Grigoriev I.V."/>
            <person name="Debuchy R."/>
            <person name="Gladieux P."/>
            <person name="Thoren M.H."/>
            <person name="Johannesson H."/>
        </authorList>
    </citation>
    <scope>NUCLEOTIDE SEQUENCE</scope>
    <source>
        <strain evidence="9">CBS 731.68</strain>
    </source>
</reference>
<dbReference type="InterPro" id="IPR020602">
    <property type="entry name" value="GTP_CycHdrlase_I_dom"/>
</dbReference>
<protein>
    <recommendedName>
        <fullName evidence="4">GTP cyclohydrolase 1</fullName>
        <ecNumber evidence="3">3.5.4.16</ecNumber>
    </recommendedName>
    <alternativeName>
        <fullName evidence="7">GTP cyclohydrolase I</fullName>
    </alternativeName>
</protein>
<dbReference type="GO" id="GO:0046656">
    <property type="term" value="P:folic acid biosynthetic process"/>
    <property type="evidence" value="ECO:0007669"/>
    <property type="project" value="UniProtKB-KW"/>
</dbReference>
<dbReference type="GO" id="GO:0006729">
    <property type="term" value="P:tetrahydrobiopterin biosynthetic process"/>
    <property type="evidence" value="ECO:0007669"/>
    <property type="project" value="TreeGrafter"/>
</dbReference>
<dbReference type="EC" id="3.5.4.16" evidence="3"/>
<dbReference type="PANTHER" id="PTHR11109:SF7">
    <property type="entry name" value="GTP CYCLOHYDROLASE 1"/>
    <property type="match status" value="1"/>
</dbReference>
<keyword evidence="5" id="KW-0378">Hydrolase</keyword>
<dbReference type="GO" id="GO:0046654">
    <property type="term" value="P:tetrahydrofolate biosynthetic process"/>
    <property type="evidence" value="ECO:0007669"/>
    <property type="project" value="InterPro"/>
</dbReference>
<keyword evidence="10" id="KW-1185">Reference proteome</keyword>
<dbReference type="Proteomes" id="UP001302602">
    <property type="component" value="Unassembled WGS sequence"/>
</dbReference>
<reference evidence="9" key="1">
    <citation type="journal article" date="2023" name="Mol. Phylogenet. Evol.">
        <title>Genome-scale phylogeny and comparative genomics of the fungal order Sordariales.</title>
        <authorList>
            <person name="Hensen N."/>
            <person name="Bonometti L."/>
            <person name="Westerberg I."/>
            <person name="Brannstrom I.O."/>
            <person name="Guillou S."/>
            <person name="Cros-Aarteil S."/>
            <person name="Calhoun S."/>
            <person name="Haridas S."/>
            <person name="Kuo A."/>
            <person name="Mondo S."/>
            <person name="Pangilinan J."/>
            <person name="Riley R."/>
            <person name="LaButti K."/>
            <person name="Andreopoulos B."/>
            <person name="Lipzen A."/>
            <person name="Chen C."/>
            <person name="Yan M."/>
            <person name="Daum C."/>
            <person name="Ng V."/>
            <person name="Clum A."/>
            <person name="Steindorff A."/>
            <person name="Ohm R.A."/>
            <person name="Martin F."/>
            <person name="Silar P."/>
            <person name="Natvig D.O."/>
            <person name="Lalanne C."/>
            <person name="Gautier V."/>
            <person name="Ament-Velasquez S.L."/>
            <person name="Kruys A."/>
            <person name="Hutchinson M.I."/>
            <person name="Powell A.J."/>
            <person name="Barry K."/>
            <person name="Miller A.N."/>
            <person name="Grigoriev I.V."/>
            <person name="Debuchy R."/>
            <person name="Gladieux P."/>
            <person name="Hiltunen Thoren M."/>
            <person name="Johannesson H."/>
        </authorList>
    </citation>
    <scope>NUCLEOTIDE SEQUENCE</scope>
    <source>
        <strain evidence="9">CBS 731.68</strain>
    </source>
</reference>
<evidence type="ECO:0000256" key="5">
    <source>
        <dbReference type="ARBA" id="ARBA00022801"/>
    </source>
</evidence>
<gene>
    <name evidence="9" type="ORF">N657DRAFT_500401</name>
</gene>
<evidence type="ECO:0000313" key="9">
    <source>
        <dbReference type="EMBL" id="KAK4122346.1"/>
    </source>
</evidence>
<dbReference type="Gene3D" id="3.30.1130.10">
    <property type="match status" value="1"/>
</dbReference>
<organism evidence="9 10">
    <name type="scientific">Parathielavia appendiculata</name>
    <dbReference type="NCBI Taxonomy" id="2587402"/>
    <lineage>
        <taxon>Eukaryota</taxon>
        <taxon>Fungi</taxon>
        <taxon>Dikarya</taxon>
        <taxon>Ascomycota</taxon>
        <taxon>Pezizomycotina</taxon>
        <taxon>Sordariomycetes</taxon>
        <taxon>Sordariomycetidae</taxon>
        <taxon>Sordariales</taxon>
        <taxon>Chaetomiaceae</taxon>
        <taxon>Parathielavia</taxon>
    </lineage>
</organism>
<evidence type="ECO:0000256" key="3">
    <source>
        <dbReference type="ARBA" id="ARBA00012715"/>
    </source>
</evidence>
<evidence type="ECO:0000256" key="4">
    <source>
        <dbReference type="ARBA" id="ARBA00017272"/>
    </source>
</evidence>
<dbReference type="InterPro" id="IPR043134">
    <property type="entry name" value="GTP-CH-I_N"/>
</dbReference>
<dbReference type="Gene3D" id="1.10.286.10">
    <property type="match status" value="1"/>
</dbReference>
<dbReference type="GO" id="GO:0005525">
    <property type="term" value="F:GTP binding"/>
    <property type="evidence" value="ECO:0007669"/>
    <property type="project" value="TreeGrafter"/>
</dbReference>
<comment type="caution">
    <text evidence="9">The sequence shown here is derived from an EMBL/GenBank/DDBJ whole genome shotgun (WGS) entry which is preliminary data.</text>
</comment>
<comment type="similarity">
    <text evidence="2">Belongs to the GTP cyclohydrolase I family.</text>
</comment>